<keyword evidence="4 6" id="KW-0067">ATP-binding</keyword>
<evidence type="ECO:0000256" key="3">
    <source>
        <dbReference type="ARBA" id="ARBA00022741"/>
    </source>
</evidence>
<dbReference type="PANTHER" id="PTHR42734:SF17">
    <property type="entry name" value="METAL TRANSPORT SYSTEM ATP-BINDING PROTEIN TM_0124-RELATED"/>
    <property type="match status" value="1"/>
</dbReference>
<dbReference type="InterPro" id="IPR017871">
    <property type="entry name" value="ABC_transporter-like_CS"/>
</dbReference>
<evidence type="ECO:0000313" key="6">
    <source>
        <dbReference type="EMBL" id="MSS83853.1"/>
    </source>
</evidence>
<dbReference type="InterPro" id="IPR003593">
    <property type="entry name" value="AAA+_ATPase"/>
</dbReference>
<proteinExistence type="inferred from homology"/>
<name>A0A6N7W5T5_9ACTO</name>
<dbReference type="EMBL" id="VULO01000003">
    <property type="protein sequence ID" value="MSS83853.1"/>
    <property type="molecule type" value="Genomic_DNA"/>
</dbReference>
<gene>
    <name evidence="6" type="ORF">FYJ24_03565</name>
</gene>
<keyword evidence="7" id="KW-1185">Reference proteome</keyword>
<dbReference type="PROSITE" id="PS00211">
    <property type="entry name" value="ABC_TRANSPORTER_1"/>
    <property type="match status" value="1"/>
</dbReference>
<dbReference type="SUPFAM" id="SSF52540">
    <property type="entry name" value="P-loop containing nucleoside triphosphate hydrolases"/>
    <property type="match status" value="1"/>
</dbReference>
<dbReference type="Proteomes" id="UP000470875">
    <property type="component" value="Unassembled WGS sequence"/>
</dbReference>
<dbReference type="PROSITE" id="PS50893">
    <property type="entry name" value="ABC_TRANSPORTER_2"/>
    <property type="match status" value="1"/>
</dbReference>
<comment type="caution">
    <text evidence="6">The sequence shown here is derived from an EMBL/GenBank/DDBJ whole genome shotgun (WGS) entry which is preliminary data.</text>
</comment>
<comment type="similarity">
    <text evidence="1">Belongs to the ABC transporter superfamily.</text>
</comment>
<evidence type="ECO:0000256" key="2">
    <source>
        <dbReference type="ARBA" id="ARBA00022448"/>
    </source>
</evidence>
<dbReference type="SMART" id="SM00382">
    <property type="entry name" value="AAA"/>
    <property type="match status" value="1"/>
</dbReference>
<evidence type="ECO:0000256" key="4">
    <source>
        <dbReference type="ARBA" id="ARBA00022840"/>
    </source>
</evidence>
<sequence length="248" mass="26951">MTIPPVAFNDLEVSYGENVVLHGITASVTPGSCVAITGSNGSGKSTLVKAILGIAPVSAGSIRLYGEEKREKIPWRRIGYVPQRMSVGGGVSSTVREVVLTGLLGPRQWWLPRGVEKRLDEVLDHVGLSHRKSDAFSILSGGQQQRALIARALIRHPDLLMLDEPLTGLDTHNRKALAEIVGKHKEQGHTSMIVLHELGELAPLVDRELRISAGHIVHDGPCTHAVHELHSHHEEPTMTSFELGMDVL</sequence>
<keyword evidence="3" id="KW-0547">Nucleotide-binding</keyword>
<evidence type="ECO:0000259" key="5">
    <source>
        <dbReference type="PROSITE" id="PS50893"/>
    </source>
</evidence>
<protein>
    <submittedName>
        <fullName evidence="6">Metal ABC transporter ATP-binding protein</fullName>
    </submittedName>
</protein>
<feature type="domain" description="ABC transporter" evidence="5">
    <location>
        <begin position="6"/>
        <end position="238"/>
    </location>
</feature>
<evidence type="ECO:0000256" key="1">
    <source>
        <dbReference type="ARBA" id="ARBA00005417"/>
    </source>
</evidence>
<organism evidence="6 7">
    <name type="scientific">Scrofimicrobium canadense</name>
    <dbReference type="NCBI Taxonomy" id="2652290"/>
    <lineage>
        <taxon>Bacteria</taxon>
        <taxon>Bacillati</taxon>
        <taxon>Actinomycetota</taxon>
        <taxon>Actinomycetes</taxon>
        <taxon>Actinomycetales</taxon>
        <taxon>Actinomycetaceae</taxon>
        <taxon>Scrofimicrobium</taxon>
    </lineage>
</organism>
<dbReference type="InterPro" id="IPR003439">
    <property type="entry name" value="ABC_transporter-like_ATP-bd"/>
</dbReference>
<dbReference type="RefSeq" id="WP_154543662.1">
    <property type="nucleotide sequence ID" value="NZ_VULO01000003.1"/>
</dbReference>
<accession>A0A6N7W5T5</accession>
<dbReference type="Pfam" id="PF00005">
    <property type="entry name" value="ABC_tran"/>
    <property type="match status" value="1"/>
</dbReference>
<dbReference type="InterPro" id="IPR027417">
    <property type="entry name" value="P-loop_NTPase"/>
</dbReference>
<dbReference type="GO" id="GO:0016887">
    <property type="term" value="F:ATP hydrolysis activity"/>
    <property type="evidence" value="ECO:0007669"/>
    <property type="project" value="InterPro"/>
</dbReference>
<reference evidence="6 7" key="1">
    <citation type="submission" date="2019-08" db="EMBL/GenBank/DDBJ databases">
        <title>In-depth cultivation of the pig gut microbiome towards novel bacterial diversity and tailored functional studies.</title>
        <authorList>
            <person name="Wylensek D."/>
            <person name="Hitch T.C.A."/>
            <person name="Clavel T."/>
        </authorList>
    </citation>
    <scope>NUCLEOTIDE SEQUENCE [LARGE SCALE GENOMIC DNA]</scope>
    <source>
        <strain evidence="6 7">WB03_NA08</strain>
    </source>
</reference>
<keyword evidence="2" id="KW-0813">Transport</keyword>
<dbReference type="InterPro" id="IPR050153">
    <property type="entry name" value="Metal_Ion_Import_ABC"/>
</dbReference>
<dbReference type="GO" id="GO:0005524">
    <property type="term" value="F:ATP binding"/>
    <property type="evidence" value="ECO:0007669"/>
    <property type="project" value="UniProtKB-KW"/>
</dbReference>
<dbReference type="Gene3D" id="3.40.50.300">
    <property type="entry name" value="P-loop containing nucleotide triphosphate hydrolases"/>
    <property type="match status" value="1"/>
</dbReference>
<evidence type="ECO:0000313" key="7">
    <source>
        <dbReference type="Proteomes" id="UP000470875"/>
    </source>
</evidence>
<dbReference type="PANTHER" id="PTHR42734">
    <property type="entry name" value="METAL TRANSPORT SYSTEM ATP-BINDING PROTEIN TM_0124-RELATED"/>
    <property type="match status" value="1"/>
</dbReference>
<dbReference type="AlphaFoldDB" id="A0A6N7W5T5"/>